<accession>A0A8D8FG36</accession>
<sequence length="136" mass="15037">MDEVDESSSPATSSCGLDAVGVDDGEITIDDGRLIPALDVAKFLNMARIESALDTFGRARWRWPGWPWPSPRLRSPKSCKASSELDSESLPWFEEVLCGERISFVLGDGGTEFARCGTSVGRLKALECFVPFWYKE</sequence>
<proteinExistence type="predicted"/>
<protein>
    <submittedName>
        <fullName evidence="1">(northern house mosquito) hypothetical protein</fullName>
    </submittedName>
</protein>
<evidence type="ECO:0000313" key="1">
    <source>
        <dbReference type="EMBL" id="CAG6470186.1"/>
    </source>
</evidence>
<reference evidence="1" key="1">
    <citation type="submission" date="2021-05" db="EMBL/GenBank/DDBJ databases">
        <authorList>
            <person name="Alioto T."/>
            <person name="Alioto T."/>
            <person name="Gomez Garrido J."/>
        </authorList>
    </citation>
    <scope>NUCLEOTIDE SEQUENCE</scope>
</reference>
<dbReference type="EMBL" id="HBUE01064694">
    <property type="protein sequence ID" value="CAG6470186.1"/>
    <property type="molecule type" value="Transcribed_RNA"/>
</dbReference>
<name>A0A8D8FG36_CULPI</name>
<organism evidence="1">
    <name type="scientific">Culex pipiens</name>
    <name type="common">House mosquito</name>
    <dbReference type="NCBI Taxonomy" id="7175"/>
    <lineage>
        <taxon>Eukaryota</taxon>
        <taxon>Metazoa</taxon>
        <taxon>Ecdysozoa</taxon>
        <taxon>Arthropoda</taxon>
        <taxon>Hexapoda</taxon>
        <taxon>Insecta</taxon>
        <taxon>Pterygota</taxon>
        <taxon>Neoptera</taxon>
        <taxon>Endopterygota</taxon>
        <taxon>Diptera</taxon>
        <taxon>Nematocera</taxon>
        <taxon>Culicoidea</taxon>
        <taxon>Culicidae</taxon>
        <taxon>Culicinae</taxon>
        <taxon>Culicini</taxon>
        <taxon>Culex</taxon>
        <taxon>Culex</taxon>
    </lineage>
</organism>
<dbReference type="AlphaFoldDB" id="A0A8D8FG36"/>